<dbReference type="Gene3D" id="6.10.140.180">
    <property type="match status" value="1"/>
</dbReference>
<feature type="region of interest" description="Disordered" evidence="2">
    <location>
        <begin position="241"/>
        <end position="265"/>
    </location>
</feature>
<dbReference type="InterPro" id="IPR036388">
    <property type="entry name" value="WH-like_DNA-bd_sf"/>
</dbReference>
<evidence type="ECO:0000313" key="4">
    <source>
        <dbReference type="Proteomes" id="UP000053664"/>
    </source>
</evidence>
<dbReference type="OrthoDB" id="283883at2759"/>
<organism evidence="3 4">
    <name type="scientific">Pseudozyma flocculosa PF-1</name>
    <dbReference type="NCBI Taxonomy" id="1277687"/>
    <lineage>
        <taxon>Eukaryota</taxon>
        <taxon>Fungi</taxon>
        <taxon>Dikarya</taxon>
        <taxon>Basidiomycota</taxon>
        <taxon>Ustilaginomycotina</taxon>
        <taxon>Ustilaginomycetes</taxon>
        <taxon>Ustilaginales</taxon>
        <taxon>Ustilaginaceae</taxon>
        <taxon>Pseudozyma</taxon>
    </lineage>
</organism>
<feature type="compositionally biased region" description="Low complexity" evidence="2">
    <location>
        <begin position="175"/>
        <end position="185"/>
    </location>
</feature>
<gene>
    <name evidence="3" type="ORF">PFL1_04578</name>
</gene>
<sequence length="333" mass="35235">MRKGPGIAALDRSMHSSQQYSTLGSELTTTQIASLRAQLDQFATALRHFATQHRQEILASPSFRQAFQRMCSSIGVDPLASPIPSSSRSGPGAKVAGIWSDLLGLADWQYELGVQIIDVCVSTRHLNGGLIAIDELIARVSRLRNGQQHLPSSTSAAAITATSPTQRTGPGKAGTSSSSAQTSAISEDDVVRSIKTLAPLGCGYEIIQVGSKKMVRSVPRQLGTDTMTVLAILALPATPLSTSPASPTATTPHAATTASVDRDETGLPYVTEQSLMLPRSAAGTSTTAAKPAWTSERARAVLDDLVLREGMLWVDHQAYPPRYYSLAIGLEAA</sequence>
<feature type="region of interest" description="Disordered" evidence="2">
    <location>
        <begin position="148"/>
        <end position="185"/>
    </location>
</feature>
<dbReference type="SUPFAM" id="SSF46785">
    <property type="entry name" value="Winged helix' DNA-binding domain"/>
    <property type="match status" value="1"/>
</dbReference>
<name>A0A061H5B5_9BASI</name>
<dbReference type="Pfam" id="PF04157">
    <property type="entry name" value="EAP30"/>
    <property type="match status" value="1"/>
</dbReference>
<dbReference type="AlphaFoldDB" id="A0A061H5B5"/>
<protein>
    <recommendedName>
        <fullName evidence="5">Winged helix DNA-binding domain-containing protein</fullName>
    </recommendedName>
</protein>
<proteinExistence type="inferred from homology"/>
<dbReference type="InterPro" id="IPR016689">
    <property type="entry name" value="ESCRT-2_cplx_Snf8"/>
</dbReference>
<reference evidence="3 4" key="1">
    <citation type="journal article" date="2013" name="Plant Cell">
        <title>The transition from a phytopathogenic smut ancestor to an anamorphic biocontrol agent deciphered by comparative whole-genome analysis.</title>
        <authorList>
            <person name="Lefebvre F."/>
            <person name="Joly D.L."/>
            <person name="Labbe C."/>
            <person name="Teichmann B."/>
            <person name="Linning R."/>
            <person name="Belzile F."/>
            <person name="Bakkeren G."/>
            <person name="Belanger R.R."/>
        </authorList>
    </citation>
    <scope>NUCLEOTIDE SEQUENCE [LARGE SCALE GENOMIC DNA]</scope>
    <source>
        <strain evidence="3 4">PF-1</strain>
    </source>
</reference>
<feature type="compositionally biased region" description="Low complexity" evidence="2">
    <location>
        <begin position="241"/>
        <end position="259"/>
    </location>
</feature>
<evidence type="ECO:0000256" key="1">
    <source>
        <dbReference type="ARBA" id="ARBA00009834"/>
    </source>
</evidence>
<accession>A0A061H5B5</accession>
<dbReference type="RefSeq" id="XP_007880295.1">
    <property type="nucleotide sequence ID" value="XM_007882104.1"/>
</dbReference>
<feature type="compositionally biased region" description="Low complexity" evidence="2">
    <location>
        <begin position="151"/>
        <end position="165"/>
    </location>
</feature>
<dbReference type="GO" id="GO:0000814">
    <property type="term" value="C:ESCRT II complex"/>
    <property type="evidence" value="ECO:0007669"/>
    <property type="project" value="InterPro"/>
</dbReference>
<dbReference type="HOGENOM" id="CLU_070147_2_0_1"/>
<dbReference type="eggNOG" id="KOG3341">
    <property type="taxonomic scope" value="Eukaryota"/>
</dbReference>
<dbReference type="Proteomes" id="UP000053664">
    <property type="component" value="Unassembled WGS sequence"/>
</dbReference>
<evidence type="ECO:0008006" key="5">
    <source>
        <dbReference type="Google" id="ProtNLM"/>
    </source>
</evidence>
<dbReference type="GeneID" id="19318679"/>
<dbReference type="GO" id="GO:0043328">
    <property type="term" value="P:protein transport to vacuole involved in ubiquitin-dependent protein catabolic process via the multivesicular body sorting pathway"/>
    <property type="evidence" value="ECO:0007669"/>
    <property type="project" value="TreeGrafter"/>
</dbReference>
<dbReference type="KEGG" id="pfp:PFL1_04578"/>
<dbReference type="InterPro" id="IPR036390">
    <property type="entry name" value="WH_DNA-bd_sf"/>
</dbReference>
<comment type="similarity">
    <text evidence="1">Belongs to the SNF8 family.</text>
</comment>
<evidence type="ECO:0000256" key="2">
    <source>
        <dbReference type="SAM" id="MobiDB-lite"/>
    </source>
</evidence>
<dbReference type="InterPro" id="IPR040608">
    <property type="entry name" value="Snf8/Vps36"/>
</dbReference>
<dbReference type="Gene3D" id="1.10.10.10">
    <property type="entry name" value="Winged helix-like DNA-binding domain superfamily/Winged helix DNA-binding domain"/>
    <property type="match status" value="2"/>
</dbReference>
<dbReference type="EMBL" id="KE361637">
    <property type="protein sequence ID" value="EPQ27833.1"/>
    <property type="molecule type" value="Genomic_DNA"/>
</dbReference>
<dbReference type="PANTHER" id="PTHR12806">
    <property type="entry name" value="EAP30 SUBUNIT OF ELL COMPLEX"/>
    <property type="match status" value="1"/>
</dbReference>
<evidence type="ECO:0000313" key="3">
    <source>
        <dbReference type="EMBL" id="EPQ27833.1"/>
    </source>
</evidence>
<dbReference type="PANTHER" id="PTHR12806:SF0">
    <property type="entry name" value="VACUOLAR-SORTING PROTEIN SNF8"/>
    <property type="match status" value="1"/>
</dbReference>